<proteinExistence type="predicted"/>
<dbReference type="SUPFAM" id="SSF47413">
    <property type="entry name" value="lambda repressor-like DNA-binding domains"/>
    <property type="match status" value="1"/>
</dbReference>
<dbReference type="SMART" id="SM00530">
    <property type="entry name" value="HTH_XRE"/>
    <property type="match status" value="1"/>
</dbReference>
<dbReference type="Pfam" id="PF01381">
    <property type="entry name" value="HTH_3"/>
    <property type="match status" value="1"/>
</dbReference>
<dbReference type="CDD" id="cd00093">
    <property type="entry name" value="HTH_XRE"/>
    <property type="match status" value="1"/>
</dbReference>
<protein>
    <submittedName>
        <fullName evidence="3">Helix-turn-helix domain protein</fullName>
    </submittedName>
</protein>
<evidence type="ECO:0000313" key="3">
    <source>
        <dbReference type="EMBL" id="ADE14297.1"/>
    </source>
</evidence>
<sequence>MTAQVIKRGERPEWAVIPYEEYLELLEKAEMVEDTIALERAIAAPDDEGVPQDIVERLLEGENPIKVWRTYRGLTQHDLAEQAGLSQSYLAMMEKGEREGTVKALKRIAKALNVDIDDLVDMHDEEPA</sequence>
<keyword evidence="1" id="KW-0238">DNA-binding</keyword>
<dbReference type="KEGG" id="nhl:Nhal_1128"/>
<dbReference type="GO" id="GO:0005829">
    <property type="term" value="C:cytosol"/>
    <property type="evidence" value="ECO:0007669"/>
    <property type="project" value="TreeGrafter"/>
</dbReference>
<gene>
    <name evidence="3" type="ordered locus">Nhal_1128</name>
</gene>
<feature type="domain" description="HTH cro/C1-type" evidence="2">
    <location>
        <begin position="65"/>
        <end position="119"/>
    </location>
</feature>
<dbReference type="Proteomes" id="UP000001844">
    <property type="component" value="Chromosome"/>
</dbReference>
<dbReference type="PANTHER" id="PTHR46797:SF1">
    <property type="entry name" value="METHYLPHOSPHONATE SYNTHASE"/>
    <property type="match status" value="1"/>
</dbReference>
<dbReference type="InterPro" id="IPR001387">
    <property type="entry name" value="Cro/C1-type_HTH"/>
</dbReference>
<dbReference type="eggNOG" id="COG1396">
    <property type="taxonomic scope" value="Bacteria"/>
</dbReference>
<organism evidence="3 4">
    <name type="scientific">Nitrosococcus halophilus (strain Nc4)</name>
    <dbReference type="NCBI Taxonomy" id="472759"/>
    <lineage>
        <taxon>Bacteria</taxon>
        <taxon>Pseudomonadati</taxon>
        <taxon>Pseudomonadota</taxon>
        <taxon>Gammaproteobacteria</taxon>
        <taxon>Chromatiales</taxon>
        <taxon>Chromatiaceae</taxon>
        <taxon>Nitrosococcus</taxon>
    </lineage>
</organism>
<dbReference type="OrthoDB" id="129597at2"/>
<dbReference type="AlphaFoldDB" id="D5BZK2"/>
<dbReference type="HOGENOM" id="CLU_136757_2_0_6"/>
<evidence type="ECO:0000313" key="4">
    <source>
        <dbReference type="Proteomes" id="UP000001844"/>
    </source>
</evidence>
<reference evidence="4" key="1">
    <citation type="submission" date="2010-04" db="EMBL/GenBank/DDBJ databases">
        <title>Complete genome sequence of Nitrosococcus halophilus Nc4, a salt-adapted, aerobic obligate ammonia-oxidizing sulfur purple bacterium.</title>
        <authorList>
            <consortium name="US DOE Joint Genome Institute"/>
            <person name="Campbell M.A."/>
            <person name="Malfatti S.A."/>
            <person name="Chain P.S.G."/>
            <person name="Heidelberg J.F."/>
            <person name="Ward B.B."/>
            <person name="Klotz M.G."/>
        </authorList>
    </citation>
    <scope>NUCLEOTIDE SEQUENCE [LARGE SCALE GENOMIC DNA]</scope>
    <source>
        <strain evidence="4">Nc4</strain>
    </source>
</reference>
<dbReference type="InterPro" id="IPR050807">
    <property type="entry name" value="TransReg_Diox_bact_type"/>
</dbReference>
<name>D5BZK2_NITHN</name>
<keyword evidence="4" id="KW-1185">Reference proteome</keyword>
<evidence type="ECO:0000259" key="2">
    <source>
        <dbReference type="PROSITE" id="PS50943"/>
    </source>
</evidence>
<dbReference type="InterPro" id="IPR010982">
    <property type="entry name" value="Lambda_DNA-bd_dom_sf"/>
</dbReference>
<accession>D5BZK2</accession>
<evidence type="ECO:0000256" key="1">
    <source>
        <dbReference type="ARBA" id="ARBA00023125"/>
    </source>
</evidence>
<dbReference type="PROSITE" id="PS50943">
    <property type="entry name" value="HTH_CROC1"/>
    <property type="match status" value="1"/>
</dbReference>
<dbReference type="Gene3D" id="1.10.260.40">
    <property type="entry name" value="lambda repressor-like DNA-binding domains"/>
    <property type="match status" value="1"/>
</dbReference>
<dbReference type="RefSeq" id="WP_013032189.1">
    <property type="nucleotide sequence ID" value="NC_013960.1"/>
</dbReference>
<dbReference type="PANTHER" id="PTHR46797">
    <property type="entry name" value="HTH-TYPE TRANSCRIPTIONAL REGULATOR"/>
    <property type="match status" value="1"/>
</dbReference>
<dbReference type="STRING" id="472759.Nhal_1128"/>
<dbReference type="EMBL" id="CP001798">
    <property type="protein sequence ID" value="ADE14297.1"/>
    <property type="molecule type" value="Genomic_DNA"/>
</dbReference>
<dbReference type="GO" id="GO:0003677">
    <property type="term" value="F:DNA binding"/>
    <property type="evidence" value="ECO:0007669"/>
    <property type="project" value="UniProtKB-KW"/>
</dbReference>
<dbReference type="GO" id="GO:0003700">
    <property type="term" value="F:DNA-binding transcription factor activity"/>
    <property type="evidence" value="ECO:0007669"/>
    <property type="project" value="TreeGrafter"/>
</dbReference>